<reference evidence="3 4" key="1">
    <citation type="submission" date="2024-03" db="EMBL/GenBank/DDBJ databases">
        <title>Actinomycetospora sp. OC33-EN06, a novel actinomycete isolated from wild orchid (Aerides multiflora).</title>
        <authorList>
            <person name="Suriyachadkun C."/>
        </authorList>
    </citation>
    <scope>NUCLEOTIDE SEQUENCE [LARGE SCALE GENOMIC DNA]</scope>
    <source>
        <strain evidence="3 4">OC33-EN06</strain>
    </source>
</reference>
<protein>
    <submittedName>
        <fullName evidence="3">DUF3558 domain-containing protein</fullName>
    </submittedName>
</protein>
<dbReference type="RefSeq" id="WP_337715685.1">
    <property type="nucleotide sequence ID" value="NZ_JBBEGL010000005.1"/>
</dbReference>
<feature type="chain" id="PRO_5045255255" evidence="2">
    <location>
        <begin position="19"/>
        <end position="184"/>
    </location>
</feature>
<keyword evidence="2" id="KW-0732">Signal</keyword>
<gene>
    <name evidence="3" type="ORF">WCD41_20240</name>
</gene>
<keyword evidence="4" id="KW-1185">Reference proteome</keyword>
<dbReference type="PROSITE" id="PS51257">
    <property type="entry name" value="PROKAR_LIPOPROTEIN"/>
    <property type="match status" value="1"/>
</dbReference>
<dbReference type="Proteomes" id="UP001370100">
    <property type="component" value="Unassembled WGS sequence"/>
</dbReference>
<proteinExistence type="predicted"/>
<dbReference type="InterPro" id="IPR024520">
    <property type="entry name" value="DUF3558"/>
</dbReference>
<evidence type="ECO:0000256" key="1">
    <source>
        <dbReference type="SAM" id="MobiDB-lite"/>
    </source>
</evidence>
<name>A0ABU8N8R7_9PSEU</name>
<sequence>MSRLLVAVLLLAVVAACSQPSPPAAPDPRAGAPVPPGGRDVTVVASDPCRALDDAVSESGFSSPGEQRTVASGDRSCRWTAPDDSQFASAIIFSGRDVLADAYRLRRFAIFEPSAVAGFPAVREQASAESASCTITVGIQEDQGFIVTLDDQAAASGGLSSQPCARAQEVAERIVAALPPLPGK</sequence>
<organism evidence="3 4">
    <name type="scientific">Actinomycetospora aeridis</name>
    <dbReference type="NCBI Taxonomy" id="3129231"/>
    <lineage>
        <taxon>Bacteria</taxon>
        <taxon>Bacillati</taxon>
        <taxon>Actinomycetota</taxon>
        <taxon>Actinomycetes</taxon>
        <taxon>Pseudonocardiales</taxon>
        <taxon>Pseudonocardiaceae</taxon>
        <taxon>Actinomycetospora</taxon>
    </lineage>
</organism>
<feature type="signal peptide" evidence="2">
    <location>
        <begin position="1"/>
        <end position="18"/>
    </location>
</feature>
<feature type="region of interest" description="Disordered" evidence="1">
    <location>
        <begin position="55"/>
        <end position="77"/>
    </location>
</feature>
<accession>A0ABU8N8R7</accession>
<feature type="compositionally biased region" description="Polar residues" evidence="1">
    <location>
        <begin position="59"/>
        <end position="70"/>
    </location>
</feature>
<dbReference type="Pfam" id="PF12079">
    <property type="entry name" value="DUF3558"/>
    <property type="match status" value="1"/>
</dbReference>
<evidence type="ECO:0000313" key="3">
    <source>
        <dbReference type="EMBL" id="MEJ2888800.1"/>
    </source>
</evidence>
<evidence type="ECO:0000256" key="2">
    <source>
        <dbReference type="SAM" id="SignalP"/>
    </source>
</evidence>
<evidence type="ECO:0000313" key="4">
    <source>
        <dbReference type="Proteomes" id="UP001370100"/>
    </source>
</evidence>
<dbReference type="EMBL" id="JBBEGL010000005">
    <property type="protein sequence ID" value="MEJ2888800.1"/>
    <property type="molecule type" value="Genomic_DNA"/>
</dbReference>
<comment type="caution">
    <text evidence="3">The sequence shown here is derived from an EMBL/GenBank/DDBJ whole genome shotgun (WGS) entry which is preliminary data.</text>
</comment>